<accession>A0ABR0B091</accession>
<dbReference type="EMBL" id="JAOYFB010000039">
    <property type="protein sequence ID" value="KAK4030806.1"/>
    <property type="molecule type" value="Genomic_DNA"/>
</dbReference>
<evidence type="ECO:0000313" key="3">
    <source>
        <dbReference type="Proteomes" id="UP001234178"/>
    </source>
</evidence>
<name>A0ABR0B091_9CRUS</name>
<protein>
    <submittedName>
        <fullName evidence="2">Uncharacterized protein</fullName>
    </submittedName>
</protein>
<comment type="caution">
    <text evidence="2">The sequence shown here is derived from an EMBL/GenBank/DDBJ whole genome shotgun (WGS) entry which is preliminary data.</text>
</comment>
<feature type="region of interest" description="Disordered" evidence="1">
    <location>
        <begin position="91"/>
        <end position="122"/>
    </location>
</feature>
<evidence type="ECO:0000256" key="1">
    <source>
        <dbReference type="SAM" id="MobiDB-lite"/>
    </source>
</evidence>
<sequence length="217" mass="24480">MHVTGHKRGSPVNFSTLTTGKAPLRCDLRSFDREKVDPHSLNWTEFLEIEASSETRAKVDNDKRNTSFLERSSKERFALFPRSLTNLSAPSTFQIYPSGRPPTRIAESNSNHSTRDPNVFDGTNHPIVPIRLRKQLMWTDGFHPAEVAPLLPKGLALGNVSRESPGDEDEGSRLDLRMCLACGRCQLAIGWRQNYRDVACELQGKREPYLARPVGRH</sequence>
<proteinExistence type="predicted"/>
<evidence type="ECO:0000313" key="2">
    <source>
        <dbReference type="EMBL" id="KAK4030806.1"/>
    </source>
</evidence>
<organism evidence="2 3">
    <name type="scientific">Daphnia magna</name>
    <dbReference type="NCBI Taxonomy" id="35525"/>
    <lineage>
        <taxon>Eukaryota</taxon>
        <taxon>Metazoa</taxon>
        <taxon>Ecdysozoa</taxon>
        <taxon>Arthropoda</taxon>
        <taxon>Crustacea</taxon>
        <taxon>Branchiopoda</taxon>
        <taxon>Diplostraca</taxon>
        <taxon>Cladocera</taxon>
        <taxon>Anomopoda</taxon>
        <taxon>Daphniidae</taxon>
        <taxon>Daphnia</taxon>
    </lineage>
</organism>
<keyword evidence="3" id="KW-1185">Reference proteome</keyword>
<gene>
    <name evidence="2" type="ORF">OUZ56_024146</name>
</gene>
<dbReference type="Proteomes" id="UP001234178">
    <property type="component" value="Unassembled WGS sequence"/>
</dbReference>
<reference evidence="2 3" key="1">
    <citation type="journal article" date="2023" name="Nucleic Acids Res.">
        <title>The hologenome of Daphnia magna reveals possible DNA methylation and microbiome-mediated evolution of the host genome.</title>
        <authorList>
            <person name="Chaturvedi A."/>
            <person name="Li X."/>
            <person name="Dhandapani V."/>
            <person name="Marshall H."/>
            <person name="Kissane S."/>
            <person name="Cuenca-Cambronero M."/>
            <person name="Asole G."/>
            <person name="Calvet F."/>
            <person name="Ruiz-Romero M."/>
            <person name="Marangio P."/>
            <person name="Guigo R."/>
            <person name="Rago D."/>
            <person name="Mirbahai L."/>
            <person name="Eastwood N."/>
            <person name="Colbourne J.K."/>
            <person name="Zhou J."/>
            <person name="Mallon E."/>
            <person name="Orsini L."/>
        </authorList>
    </citation>
    <scope>NUCLEOTIDE SEQUENCE [LARGE SCALE GENOMIC DNA]</scope>
    <source>
        <strain evidence="2">LRV0_1</strain>
    </source>
</reference>